<evidence type="ECO:0000256" key="2">
    <source>
        <dbReference type="ARBA" id="ARBA00022448"/>
    </source>
</evidence>
<keyword evidence="6" id="KW-1185">Reference proteome</keyword>
<dbReference type="Pfam" id="PF01547">
    <property type="entry name" value="SBP_bac_1"/>
    <property type="match status" value="1"/>
</dbReference>
<evidence type="ECO:0000256" key="1">
    <source>
        <dbReference type="ARBA" id="ARBA00008520"/>
    </source>
</evidence>
<dbReference type="PANTHER" id="PTHR43649">
    <property type="entry name" value="ARABINOSE-BINDING PROTEIN-RELATED"/>
    <property type="match status" value="1"/>
</dbReference>
<comment type="caution">
    <text evidence="5">The sequence shown here is derived from an EMBL/GenBank/DDBJ whole genome shotgun (WGS) entry which is preliminary data.</text>
</comment>
<evidence type="ECO:0000313" key="5">
    <source>
        <dbReference type="EMBL" id="TNJ56228.1"/>
    </source>
</evidence>
<protein>
    <submittedName>
        <fullName evidence="5">Extracellular solute-binding protein</fullName>
    </submittedName>
</protein>
<reference evidence="5 6" key="1">
    <citation type="submission" date="2019-05" db="EMBL/GenBank/DDBJ databases">
        <title>We sequenced the genome of Paenibacillus hemerocallicola KCTC 33185 for further insight into its adaptation and study the phylogeny of Paenibacillus.</title>
        <authorList>
            <person name="Narsing Rao M.P."/>
        </authorList>
    </citation>
    <scope>NUCLEOTIDE SEQUENCE [LARGE SCALE GENOMIC DNA]</scope>
    <source>
        <strain evidence="5 6">KCTC 33185</strain>
    </source>
</reference>
<dbReference type="PROSITE" id="PS51257">
    <property type="entry name" value="PROKAR_LIPOPROTEIN"/>
    <property type="match status" value="1"/>
</dbReference>
<dbReference type="Gene3D" id="3.40.190.10">
    <property type="entry name" value="Periplasmic binding protein-like II"/>
    <property type="match status" value="1"/>
</dbReference>
<feature type="chain" id="PRO_5038422721" evidence="4">
    <location>
        <begin position="20"/>
        <end position="439"/>
    </location>
</feature>
<dbReference type="InterPro" id="IPR006059">
    <property type="entry name" value="SBP"/>
</dbReference>
<gene>
    <name evidence="5" type="ORF">FE784_39040</name>
</gene>
<dbReference type="AlphaFoldDB" id="A0A5C4SXT5"/>
<organism evidence="5 6">
    <name type="scientific">Paenibacillus hemerocallicola</name>
    <dbReference type="NCBI Taxonomy" id="1172614"/>
    <lineage>
        <taxon>Bacteria</taxon>
        <taxon>Bacillati</taxon>
        <taxon>Bacillota</taxon>
        <taxon>Bacilli</taxon>
        <taxon>Bacillales</taxon>
        <taxon>Paenibacillaceae</taxon>
        <taxon>Paenibacillus</taxon>
    </lineage>
</organism>
<dbReference type="EMBL" id="VDCQ01000109">
    <property type="protein sequence ID" value="TNJ56228.1"/>
    <property type="molecule type" value="Genomic_DNA"/>
</dbReference>
<dbReference type="PROSITE" id="PS01037">
    <property type="entry name" value="SBP_BACTERIAL_1"/>
    <property type="match status" value="1"/>
</dbReference>
<comment type="similarity">
    <text evidence="1">Belongs to the bacterial solute-binding protein 1 family.</text>
</comment>
<dbReference type="InterPro" id="IPR050490">
    <property type="entry name" value="Bact_solute-bd_prot1"/>
</dbReference>
<accession>A0A5C4SXT5</accession>
<keyword evidence="3 4" id="KW-0732">Signal</keyword>
<dbReference type="SUPFAM" id="SSF53850">
    <property type="entry name" value="Periplasmic binding protein-like II"/>
    <property type="match status" value="1"/>
</dbReference>
<keyword evidence="2" id="KW-0813">Transport</keyword>
<name>A0A5C4SXT5_9BACL</name>
<evidence type="ECO:0000256" key="3">
    <source>
        <dbReference type="ARBA" id="ARBA00022729"/>
    </source>
</evidence>
<sequence>MKHSKLLASLMTVSLTLGACGGETPGGSGGDAGPVESSASIEQKPATLTFLQANLSEELFNQRYGDPLRKRFPNFTIEYLPTTYANYADTIASAASIDIVFASAQGMYGNLQAYKLESDIRDLVGKYKFDLTRFPASTLKAQNPSGDGAIYGFPLNVGVLVFLYNKDLFDKFGVAYPMDSMTWDRLFELARSMTRNEGGRQYQGLSMAFEHVAGWNQKSASYFDAQTGKARLYQDDVKDVLLNAARFWQIAGNAPPDNKYSLAPIRNWFLKDQTTAMYIDADGLIRLTADALTNWDIAKMPVFPGLEDVGPAPNTNYAFIAQTSKNRDAAFQALSYLVSEEYQQWAAEHLGLLPALANAEPLIGNFGGQIPNFTNKNVQALLFPKTAVIQNSHRHYGIAAGEMSNALNDYLAGKDVNSALREAAERVDKRVAEAVSGAK</sequence>
<feature type="signal peptide" evidence="4">
    <location>
        <begin position="1"/>
        <end position="19"/>
    </location>
</feature>
<dbReference type="PANTHER" id="PTHR43649:SF12">
    <property type="entry name" value="DIACETYLCHITOBIOSE BINDING PROTEIN DASA"/>
    <property type="match status" value="1"/>
</dbReference>
<evidence type="ECO:0000256" key="4">
    <source>
        <dbReference type="SAM" id="SignalP"/>
    </source>
</evidence>
<dbReference type="OrthoDB" id="9798191at2"/>
<proteinExistence type="inferred from homology"/>
<dbReference type="InterPro" id="IPR006061">
    <property type="entry name" value="SBP_1_CS"/>
</dbReference>
<dbReference type="GO" id="GO:0055085">
    <property type="term" value="P:transmembrane transport"/>
    <property type="evidence" value="ECO:0007669"/>
    <property type="project" value="InterPro"/>
</dbReference>
<dbReference type="RefSeq" id="WP_139607709.1">
    <property type="nucleotide sequence ID" value="NZ_VDCQ01000109.1"/>
</dbReference>
<dbReference type="Proteomes" id="UP000307943">
    <property type="component" value="Unassembled WGS sequence"/>
</dbReference>
<evidence type="ECO:0000313" key="6">
    <source>
        <dbReference type="Proteomes" id="UP000307943"/>
    </source>
</evidence>